<keyword evidence="3" id="KW-1185">Reference proteome</keyword>
<dbReference type="GO" id="GO:0016787">
    <property type="term" value="F:hydrolase activity"/>
    <property type="evidence" value="ECO:0007669"/>
    <property type="project" value="UniProtKB-KW"/>
</dbReference>
<evidence type="ECO:0000313" key="2">
    <source>
        <dbReference type="EMBL" id="MFD2571085.1"/>
    </source>
</evidence>
<comment type="similarity">
    <text evidence="1">Belongs to the RutC family.</text>
</comment>
<proteinExistence type="inferred from homology"/>
<dbReference type="Proteomes" id="UP001597469">
    <property type="component" value="Unassembled WGS sequence"/>
</dbReference>
<keyword evidence="2" id="KW-0378">Hydrolase</keyword>
<dbReference type="InterPro" id="IPR006175">
    <property type="entry name" value="YjgF/YER057c/UK114"/>
</dbReference>
<accession>A0ABW5M229</accession>
<gene>
    <name evidence="2" type="ORF">ACFSUS_10600</name>
</gene>
<reference evidence="3" key="1">
    <citation type="journal article" date="2019" name="Int. J. Syst. Evol. Microbiol.">
        <title>The Global Catalogue of Microorganisms (GCM) 10K type strain sequencing project: providing services to taxonomists for standard genome sequencing and annotation.</title>
        <authorList>
            <consortium name="The Broad Institute Genomics Platform"/>
            <consortium name="The Broad Institute Genome Sequencing Center for Infectious Disease"/>
            <person name="Wu L."/>
            <person name="Ma J."/>
        </authorList>
    </citation>
    <scope>NUCLEOTIDE SEQUENCE [LARGE SCALE GENOMIC DNA]</scope>
    <source>
        <strain evidence="3">KCTC 42805</strain>
    </source>
</reference>
<sequence length="150" mass="15966">MATTAANAQTPNVLQQEKNTFINPKELFNPVYNGFSHVGKVPAGTGLIFVSGQWASNADGKLVSTDYEEQVRQTLINVKAALAAAGVSTRHVVKQTIYIADFTPEKKAILGKIAAKEWGAEIFPTSTIVPLPVLATAPGCLIEVESLATK</sequence>
<dbReference type="RefSeq" id="WP_381522313.1">
    <property type="nucleotide sequence ID" value="NZ_JBHULN010000005.1"/>
</dbReference>
<comment type="caution">
    <text evidence="2">The sequence shown here is derived from an EMBL/GenBank/DDBJ whole genome shotgun (WGS) entry which is preliminary data.</text>
</comment>
<dbReference type="SUPFAM" id="SSF55298">
    <property type="entry name" value="YjgF-like"/>
    <property type="match status" value="1"/>
</dbReference>
<dbReference type="EMBL" id="JBHULN010000005">
    <property type="protein sequence ID" value="MFD2571085.1"/>
    <property type="molecule type" value="Genomic_DNA"/>
</dbReference>
<dbReference type="Pfam" id="PF01042">
    <property type="entry name" value="Ribonuc_L-PSP"/>
    <property type="match status" value="1"/>
</dbReference>
<dbReference type="Gene3D" id="3.30.1330.40">
    <property type="entry name" value="RutC-like"/>
    <property type="match status" value="1"/>
</dbReference>
<dbReference type="CDD" id="cd00448">
    <property type="entry name" value="YjgF_YER057c_UK114_family"/>
    <property type="match status" value="1"/>
</dbReference>
<dbReference type="PANTHER" id="PTHR11803:SF58">
    <property type="entry name" value="PROTEIN HMF1-RELATED"/>
    <property type="match status" value="1"/>
</dbReference>
<dbReference type="InterPro" id="IPR035959">
    <property type="entry name" value="RutC-like_sf"/>
</dbReference>
<protein>
    <submittedName>
        <fullName evidence="2">RidA family protein</fullName>
        <ecNumber evidence="2">3.5.-.-</ecNumber>
    </submittedName>
</protein>
<name>A0ABW5M229_9BACT</name>
<evidence type="ECO:0000313" key="3">
    <source>
        <dbReference type="Proteomes" id="UP001597469"/>
    </source>
</evidence>
<dbReference type="PANTHER" id="PTHR11803">
    <property type="entry name" value="2-IMINOBUTANOATE/2-IMINOPROPANOATE DEAMINASE RIDA"/>
    <property type="match status" value="1"/>
</dbReference>
<dbReference type="EC" id="3.5.-.-" evidence="2"/>
<evidence type="ECO:0000256" key="1">
    <source>
        <dbReference type="ARBA" id="ARBA00010552"/>
    </source>
</evidence>
<organism evidence="2 3">
    <name type="scientific">Spirosoma soli</name>
    <dbReference type="NCBI Taxonomy" id="1770529"/>
    <lineage>
        <taxon>Bacteria</taxon>
        <taxon>Pseudomonadati</taxon>
        <taxon>Bacteroidota</taxon>
        <taxon>Cytophagia</taxon>
        <taxon>Cytophagales</taxon>
        <taxon>Cytophagaceae</taxon>
        <taxon>Spirosoma</taxon>
    </lineage>
</organism>